<dbReference type="EMBL" id="CAJGYM010000226">
    <property type="protein sequence ID" value="CAD6200010.1"/>
    <property type="molecule type" value="Genomic_DNA"/>
</dbReference>
<name>A0A8S1I0I5_9PELO</name>
<evidence type="ECO:0000256" key="1">
    <source>
        <dbReference type="SAM" id="Coils"/>
    </source>
</evidence>
<comment type="caution">
    <text evidence="2">The sequence shown here is derived from an EMBL/GenBank/DDBJ whole genome shotgun (WGS) entry which is preliminary data.</text>
</comment>
<dbReference type="Proteomes" id="UP000835052">
    <property type="component" value="Unassembled WGS sequence"/>
</dbReference>
<accession>A0A8S1I0I5</accession>
<organism evidence="2 3">
    <name type="scientific">Caenorhabditis auriculariae</name>
    <dbReference type="NCBI Taxonomy" id="2777116"/>
    <lineage>
        <taxon>Eukaryota</taxon>
        <taxon>Metazoa</taxon>
        <taxon>Ecdysozoa</taxon>
        <taxon>Nematoda</taxon>
        <taxon>Chromadorea</taxon>
        <taxon>Rhabditida</taxon>
        <taxon>Rhabditina</taxon>
        <taxon>Rhabditomorpha</taxon>
        <taxon>Rhabditoidea</taxon>
        <taxon>Rhabditidae</taxon>
        <taxon>Peloderinae</taxon>
        <taxon>Caenorhabditis</taxon>
    </lineage>
</organism>
<protein>
    <submittedName>
        <fullName evidence="2">Uncharacterized protein</fullName>
    </submittedName>
</protein>
<sequence length="71" mass="8360">MLTPYMNEFCEAKMDKLAVQQDELNRDALFLNGERITTLENLTERQKKEMEELKQTLNKLVSAQVRSLRTL</sequence>
<reference evidence="2" key="1">
    <citation type="submission" date="2020-10" db="EMBL/GenBank/DDBJ databases">
        <authorList>
            <person name="Kikuchi T."/>
        </authorList>
    </citation>
    <scope>NUCLEOTIDE SEQUENCE</scope>
    <source>
        <strain evidence="2">NKZ352</strain>
    </source>
</reference>
<dbReference type="AlphaFoldDB" id="A0A8S1I0I5"/>
<evidence type="ECO:0000313" key="3">
    <source>
        <dbReference type="Proteomes" id="UP000835052"/>
    </source>
</evidence>
<gene>
    <name evidence="2" type="ORF">CAUJ_LOCUS15909</name>
</gene>
<keyword evidence="1" id="KW-0175">Coiled coil</keyword>
<feature type="coiled-coil region" evidence="1">
    <location>
        <begin position="7"/>
        <end position="63"/>
    </location>
</feature>
<evidence type="ECO:0000313" key="2">
    <source>
        <dbReference type="EMBL" id="CAD6200010.1"/>
    </source>
</evidence>
<keyword evidence="3" id="KW-1185">Reference proteome</keyword>
<proteinExistence type="predicted"/>